<dbReference type="PANTHER" id="PTHR44591">
    <property type="entry name" value="STRESS RESPONSE REGULATOR PROTEIN 1"/>
    <property type="match status" value="1"/>
</dbReference>
<dbReference type="InterPro" id="IPR050595">
    <property type="entry name" value="Bact_response_regulator"/>
</dbReference>
<keyword evidence="5" id="KW-1185">Reference proteome</keyword>
<dbReference type="InterPro" id="IPR011006">
    <property type="entry name" value="CheY-like_superfamily"/>
</dbReference>
<evidence type="ECO:0000256" key="2">
    <source>
        <dbReference type="PROSITE-ProRule" id="PRU00169"/>
    </source>
</evidence>
<feature type="modified residue" description="4-aspartylphosphate" evidence="2">
    <location>
        <position position="50"/>
    </location>
</feature>
<dbReference type="RefSeq" id="WP_037503360.1">
    <property type="nucleotide sequence ID" value="NZ_CP117880.1"/>
</dbReference>
<evidence type="ECO:0000313" key="5">
    <source>
        <dbReference type="Proteomes" id="UP001221558"/>
    </source>
</evidence>
<gene>
    <name evidence="4" type="ORF">PQ465_12430</name>
</gene>
<accession>A0ABY7WBU7</accession>
<dbReference type="PROSITE" id="PS50110">
    <property type="entry name" value="RESPONSE_REGULATORY"/>
    <property type="match status" value="1"/>
</dbReference>
<dbReference type="SUPFAM" id="SSF52172">
    <property type="entry name" value="CheY-like"/>
    <property type="match status" value="1"/>
</dbReference>
<dbReference type="Proteomes" id="UP001221558">
    <property type="component" value="Chromosome"/>
</dbReference>
<protein>
    <submittedName>
        <fullName evidence="4">Response regulator</fullName>
    </submittedName>
</protein>
<dbReference type="CDD" id="cd00156">
    <property type="entry name" value="REC"/>
    <property type="match status" value="1"/>
</dbReference>
<sequence length="115" mass="13055">MIYIVEDDEGIREVLEILLDSEDYSFKSFADVEKFKNRDLLVVPDLYIFDVRLPDGSGIDLCNEIRHDGNPDVPIMMMSAHANPTSIQAQCSPDSFISKPFDIDNFLSKIRTILA</sequence>
<dbReference type="PANTHER" id="PTHR44591:SF3">
    <property type="entry name" value="RESPONSE REGULATORY DOMAIN-CONTAINING PROTEIN"/>
    <property type="match status" value="1"/>
</dbReference>
<evidence type="ECO:0000259" key="3">
    <source>
        <dbReference type="PROSITE" id="PS50110"/>
    </source>
</evidence>
<dbReference type="Pfam" id="PF00072">
    <property type="entry name" value="Response_reg"/>
    <property type="match status" value="1"/>
</dbReference>
<evidence type="ECO:0000313" key="4">
    <source>
        <dbReference type="EMBL" id="WDF67113.1"/>
    </source>
</evidence>
<keyword evidence="1 2" id="KW-0597">Phosphoprotein</keyword>
<dbReference type="SMART" id="SM00448">
    <property type="entry name" value="REC"/>
    <property type="match status" value="1"/>
</dbReference>
<name>A0ABY7WBU7_9SPHI</name>
<dbReference type="InterPro" id="IPR001789">
    <property type="entry name" value="Sig_transdc_resp-reg_receiver"/>
</dbReference>
<dbReference type="EMBL" id="CP117880">
    <property type="protein sequence ID" value="WDF67113.1"/>
    <property type="molecule type" value="Genomic_DNA"/>
</dbReference>
<dbReference type="Gene3D" id="3.40.50.2300">
    <property type="match status" value="1"/>
</dbReference>
<organism evidence="4 5">
    <name type="scientific">Sphingobacterium oryzagri</name>
    <dbReference type="NCBI Taxonomy" id="3025669"/>
    <lineage>
        <taxon>Bacteria</taxon>
        <taxon>Pseudomonadati</taxon>
        <taxon>Bacteroidota</taxon>
        <taxon>Sphingobacteriia</taxon>
        <taxon>Sphingobacteriales</taxon>
        <taxon>Sphingobacteriaceae</taxon>
        <taxon>Sphingobacterium</taxon>
    </lineage>
</organism>
<feature type="domain" description="Response regulatory" evidence="3">
    <location>
        <begin position="1"/>
        <end position="114"/>
    </location>
</feature>
<proteinExistence type="predicted"/>
<evidence type="ECO:0000256" key="1">
    <source>
        <dbReference type="ARBA" id="ARBA00022553"/>
    </source>
</evidence>
<reference evidence="4 5" key="1">
    <citation type="submission" date="2023-02" db="EMBL/GenBank/DDBJ databases">
        <title>Genome sequence of Sphingobacterium sp. KACC 22765.</title>
        <authorList>
            <person name="Kim S."/>
            <person name="Heo J."/>
            <person name="Kwon S.-W."/>
        </authorList>
    </citation>
    <scope>NUCLEOTIDE SEQUENCE [LARGE SCALE GENOMIC DNA]</scope>
    <source>
        <strain evidence="4 5">KACC 22765</strain>
    </source>
</reference>